<organism evidence="1 2">
    <name type="scientific">Rhododendron molle</name>
    <name type="common">Chinese azalea</name>
    <name type="synonym">Azalea mollis</name>
    <dbReference type="NCBI Taxonomy" id="49168"/>
    <lineage>
        <taxon>Eukaryota</taxon>
        <taxon>Viridiplantae</taxon>
        <taxon>Streptophyta</taxon>
        <taxon>Embryophyta</taxon>
        <taxon>Tracheophyta</taxon>
        <taxon>Spermatophyta</taxon>
        <taxon>Magnoliopsida</taxon>
        <taxon>eudicotyledons</taxon>
        <taxon>Gunneridae</taxon>
        <taxon>Pentapetalae</taxon>
        <taxon>asterids</taxon>
        <taxon>Ericales</taxon>
        <taxon>Ericaceae</taxon>
        <taxon>Ericoideae</taxon>
        <taxon>Rhodoreae</taxon>
        <taxon>Rhododendron</taxon>
    </lineage>
</organism>
<keyword evidence="2" id="KW-1185">Reference proteome</keyword>
<accession>A0ACC0L569</accession>
<comment type="caution">
    <text evidence="1">The sequence shown here is derived from an EMBL/GenBank/DDBJ whole genome shotgun (WGS) entry which is preliminary data.</text>
</comment>
<name>A0ACC0L569_RHOML</name>
<dbReference type="EMBL" id="CM046400">
    <property type="protein sequence ID" value="KAI8523893.1"/>
    <property type="molecule type" value="Genomic_DNA"/>
</dbReference>
<evidence type="ECO:0000313" key="1">
    <source>
        <dbReference type="EMBL" id="KAI8523893.1"/>
    </source>
</evidence>
<protein>
    <submittedName>
        <fullName evidence="1">Uncharacterized protein</fullName>
    </submittedName>
</protein>
<proteinExistence type="predicted"/>
<sequence length="100" mass="11189">MKPTTRSGSSSSRKRARSTLRSSACSETVGARPRASTARSVYIYATSGGRWRRRSGLPPATSSLARLRDYQDDKADVILKYMPDEDRLLKHIVSCRRQQG</sequence>
<reference evidence="1" key="1">
    <citation type="submission" date="2022-02" db="EMBL/GenBank/DDBJ databases">
        <title>Plant Genome Project.</title>
        <authorList>
            <person name="Zhang R.-G."/>
        </authorList>
    </citation>
    <scope>NUCLEOTIDE SEQUENCE</scope>
    <source>
        <strain evidence="1">AT1</strain>
    </source>
</reference>
<dbReference type="Proteomes" id="UP001062846">
    <property type="component" value="Chromosome 13"/>
</dbReference>
<evidence type="ECO:0000313" key="2">
    <source>
        <dbReference type="Proteomes" id="UP001062846"/>
    </source>
</evidence>
<gene>
    <name evidence="1" type="ORF">RHMOL_Rhmol13G0107200</name>
</gene>